<protein>
    <submittedName>
        <fullName evidence="1">Uncharacterized protein</fullName>
    </submittedName>
</protein>
<organism evidence="1">
    <name type="scientific">marine sediment metagenome</name>
    <dbReference type="NCBI Taxonomy" id="412755"/>
    <lineage>
        <taxon>unclassified sequences</taxon>
        <taxon>metagenomes</taxon>
        <taxon>ecological metagenomes</taxon>
    </lineage>
</organism>
<comment type="caution">
    <text evidence="1">The sequence shown here is derived from an EMBL/GenBank/DDBJ whole genome shotgun (WGS) entry which is preliminary data.</text>
</comment>
<dbReference type="EMBL" id="LAZR01053399">
    <property type="protein sequence ID" value="KKK80828.1"/>
    <property type="molecule type" value="Genomic_DNA"/>
</dbReference>
<evidence type="ECO:0000313" key="1">
    <source>
        <dbReference type="EMBL" id="KKK80828.1"/>
    </source>
</evidence>
<dbReference type="AlphaFoldDB" id="A0A0F8YHD3"/>
<gene>
    <name evidence="1" type="ORF">LCGC14_2819590</name>
</gene>
<reference evidence="1" key="1">
    <citation type="journal article" date="2015" name="Nature">
        <title>Complex archaea that bridge the gap between prokaryotes and eukaryotes.</title>
        <authorList>
            <person name="Spang A."/>
            <person name="Saw J.H."/>
            <person name="Jorgensen S.L."/>
            <person name="Zaremba-Niedzwiedzka K."/>
            <person name="Martijn J."/>
            <person name="Lind A.E."/>
            <person name="van Eijk R."/>
            <person name="Schleper C."/>
            <person name="Guy L."/>
            <person name="Ettema T.J."/>
        </authorList>
    </citation>
    <scope>NUCLEOTIDE SEQUENCE</scope>
</reference>
<proteinExistence type="predicted"/>
<feature type="non-terminal residue" evidence="1">
    <location>
        <position position="1"/>
    </location>
</feature>
<accession>A0A0F8YHD3</accession>
<sequence length="403" mass="42931">GQVIVTGSDFLVDTDTLYVDSTTSRVGIGLNDPAQKFEIGSNDGTDRISIYHDNTNANIKWNDGTLRFQTDEGTNTTTSVEIRGKGSSGGQLNVYNPTASGSIIFFPSLTLGHLRVSSALSELALQNIAIVPITMFRSATNNETQELQIYGFRDGDSKRSLQIGVGVDAADTASFDGVSNYYFDGNVGIGTTSPHQLLDVDGIAQFHQPAAADAGMFISQGATSVSPTREWQLKLNTANDFIIRDNSGGANRIVIDTTGDVGIGTDSPSQLLHINEGNIRWEGNGTETLWFGNSQNAGLVIRANIVTTLNSGTTLRYNIDSDDSSTTAKHIFGKDQNDDGAGNELMVIQENGNVGIGTTSPGQKLSVNGVIESFGAILPDADSTRNLGSSSRFWSNLFIDNIV</sequence>
<name>A0A0F8YHD3_9ZZZZ</name>